<name>A0ABQ4K4H2_9BACI</name>
<accession>A0ABQ4K4H2</accession>
<evidence type="ECO:0000313" key="1">
    <source>
        <dbReference type="EMBL" id="GIN20531.1"/>
    </source>
</evidence>
<keyword evidence="2" id="KW-1185">Reference proteome</keyword>
<organism evidence="1 2">
    <name type="scientific">Siminovitchia fordii</name>
    <dbReference type="NCBI Taxonomy" id="254759"/>
    <lineage>
        <taxon>Bacteria</taxon>
        <taxon>Bacillati</taxon>
        <taxon>Bacillota</taxon>
        <taxon>Bacilli</taxon>
        <taxon>Bacillales</taxon>
        <taxon>Bacillaceae</taxon>
        <taxon>Siminovitchia</taxon>
    </lineage>
</organism>
<reference evidence="1 2" key="1">
    <citation type="submission" date="2021-03" db="EMBL/GenBank/DDBJ databases">
        <title>Antimicrobial resistance genes in bacteria isolated from Japanese honey, and their potential for conferring macrolide and lincosamide resistance in the American foulbrood pathogen Paenibacillus larvae.</title>
        <authorList>
            <person name="Okamoto M."/>
            <person name="Kumagai M."/>
            <person name="Kanamori H."/>
            <person name="Takamatsu D."/>
        </authorList>
    </citation>
    <scope>NUCLEOTIDE SEQUENCE [LARGE SCALE GENOMIC DNA]</scope>
    <source>
        <strain evidence="1 2">J1TS3</strain>
    </source>
</reference>
<comment type="caution">
    <text evidence="1">The sequence shown here is derived from an EMBL/GenBank/DDBJ whole genome shotgun (WGS) entry which is preliminary data.</text>
</comment>
<gene>
    <name evidence="1" type="ORF">J1TS3_16650</name>
</gene>
<protein>
    <submittedName>
        <fullName evidence="1">Uncharacterized protein</fullName>
    </submittedName>
</protein>
<evidence type="ECO:0000313" key="2">
    <source>
        <dbReference type="Proteomes" id="UP000680279"/>
    </source>
</evidence>
<dbReference type="EMBL" id="BOQT01000004">
    <property type="protein sequence ID" value="GIN20531.1"/>
    <property type="molecule type" value="Genomic_DNA"/>
</dbReference>
<proteinExistence type="predicted"/>
<sequence>MGLMDRLLDRQSAFGFTTLGDKNVCSECFGDDAIKEFIKNNAISSYCDYCDTVNENTSLIAVTARIKCTVFA</sequence>
<dbReference type="Proteomes" id="UP000680279">
    <property type="component" value="Unassembled WGS sequence"/>
</dbReference>